<dbReference type="InterPro" id="IPR014403">
    <property type="entry name" value="APS1/VSP"/>
</dbReference>
<keyword evidence="6" id="KW-1185">Reference proteome</keyword>
<dbReference type="InterPro" id="IPR023214">
    <property type="entry name" value="HAD_sf"/>
</dbReference>
<keyword evidence="1 4" id="KW-0732">Signal</keyword>
<comment type="caution">
    <text evidence="5">The sequence shown here is derived from an EMBL/GenBank/DDBJ whole genome shotgun (WGS) entry which is preliminary data.</text>
</comment>
<dbReference type="PANTHER" id="PTHR31284">
    <property type="entry name" value="ACID PHOSPHATASE-LIKE PROTEIN"/>
    <property type="match status" value="1"/>
</dbReference>
<reference evidence="5" key="2">
    <citation type="submission" date="2021-12" db="EMBL/GenBank/DDBJ databases">
        <title>Resequencing data analysis of finger millet.</title>
        <authorList>
            <person name="Hatakeyama M."/>
            <person name="Aluri S."/>
            <person name="Balachadran M.T."/>
            <person name="Sivarajan S.R."/>
            <person name="Poveda L."/>
            <person name="Shimizu-Inatsugi R."/>
            <person name="Schlapbach R."/>
            <person name="Sreeman S.M."/>
            <person name="Shimizu K.K."/>
        </authorList>
    </citation>
    <scope>NUCLEOTIDE SEQUENCE</scope>
</reference>
<evidence type="ECO:0000256" key="4">
    <source>
        <dbReference type="SAM" id="SignalP"/>
    </source>
</evidence>
<dbReference type="PIRSF" id="PIRSF002674">
    <property type="entry name" value="VSP"/>
    <property type="match status" value="1"/>
</dbReference>
<dbReference type="PANTHER" id="PTHR31284:SF28">
    <property type="entry name" value="ACID PHOSPHATASE 1"/>
    <property type="match status" value="1"/>
</dbReference>
<accession>A0AAV5C960</accession>
<dbReference type="AlphaFoldDB" id="A0AAV5C960"/>
<dbReference type="SUPFAM" id="SSF56784">
    <property type="entry name" value="HAD-like"/>
    <property type="match status" value="1"/>
</dbReference>
<evidence type="ECO:0000313" key="6">
    <source>
        <dbReference type="Proteomes" id="UP001054889"/>
    </source>
</evidence>
<evidence type="ECO:0000256" key="1">
    <source>
        <dbReference type="ARBA" id="ARBA00022729"/>
    </source>
</evidence>
<reference evidence="5" key="1">
    <citation type="journal article" date="2018" name="DNA Res.">
        <title>Multiple hybrid de novo genome assembly of finger millet, an orphan allotetraploid crop.</title>
        <authorList>
            <person name="Hatakeyama M."/>
            <person name="Aluri S."/>
            <person name="Balachadran M.T."/>
            <person name="Sivarajan S.R."/>
            <person name="Patrignani A."/>
            <person name="Gruter S."/>
            <person name="Poveda L."/>
            <person name="Shimizu-Inatsugi R."/>
            <person name="Baeten J."/>
            <person name="Francoijs K.J."/>
            <person name="Nataraja K.N."/>
            <person name="Reddy Y.A.N."/>
            <person name="Phadnis S."/>
            <person name="Ravikumar R.L."/>
            <person name="Schlapbach R."/>
            <person name="Sreeman S.M."/>
            <person name="Shimizu K.K."/>
        </authorList>
    </citation>
    <scope>NUCLEOTIDE SEQUENCE</scope>
</reference>
<comment type="similarity">
    <text evidence="3">Belongs to the APS1/VSP family.</text>
</comment>
<protein>
    <recommendedName>
        <fullName evidence="7">Acid phosphatase</fullName>
    </recommendedName>
</protein>
<dbReference type="Gene3D" id="3.40.50.1000">
    <property type="entry name" value="HAD superfamily/HAD-like"/>
    <property type="match status" value="1"/>
</dbReference>
<evidence type="ECO:0000313" key="5">
    <source>
        <dbReference type="EMBL" id="GJM94826.1"/>
    </source>
</evidence>
<dbReference type="NCBIfam" id="TIGR01675">
    <property type="entry name" value="plant-AP"/>
    <property type="match status" value="1"/>
</dbReference>
<proteinExistence type="inferred from homology"/>
<evidence type="ECO:0000256" key="3">
    <source>
        <dbReference type="PIRNR" id="PIRNR002674"/>
    </source>
</evidence>
<dbReference type="CDD" id="cd07535">
    <property type="entry name" value="HAD_VSP"/>
    <property type="match status" value="1"/>
</dbReference>
<dbReference type="EMBL" id="BQKI01000005">
    <property type="protein sequence ID" value="GJM94826.1"/>
    <property type="molecule type" value="Genomic_DNA"/>
</dbReference>
<sequence>MAAAKNNRTLLLFAVVLAVLATTGSSARRRWDLRLPSELPLIDEAAPLIHMLRPREAASGSHHLGLRARVPCDSWRFAVETNSVRDWDTVPEQCERYVGNYMMGGHYRADSRAVVDEAVAYAESLNLTGAGKEVWVFDVDETTLSNLPYYAKHGFGEKLMPANFSSTQKIRAEPYNSTAFGAYAKEANAPALPESLRLYKRLQALGIKPVILTGRREDKREATASNLARAGYTGYLKLIVKPQHVRVRSLEFKSGERKKLEDAGYIIVGNIGDQWTDILGAPEGARTFKLPDPMYYVG</sequence>
<organism evidence="5 6">
    <name type="scientific">Eleusine coracana subsp. coracana</name>
    <dbReference type="NCBI Taxonomy" id="191504"/>
    <lineage>
        <taxon>Eukaryota</taxon>
        <taxon>Viridiplantae</taxon>
        <taxon>Streptophyta</taxon>
        <taxon>Embryophyta</taxon>
        <taxon>Tracheophyta</taxon>
        <taxon>Spermatophyta</taxon>
        <taxon>Magnoliopsida</taxon>
        <taxon>Liliopsida</taxon>
        <taxon>Poales</taxon>
        <taxon>Poaceae</taxon>
        <taxon>PACMAD clade</taxon>
        <taxon>Chloridoideae</taxon>
        <taxon>Cynodonteae</taxon>
        <taxon>Eleusininae</taxon>
        <taxon>Eleusine</taxon>
    </lineage>
</organism>
<keyword evidence="2" id="KW-0325">Glycoprotein</keyword>
<dbReference type="Proteomes" id="UP001054889">
    <property type="component" value="Unassembled WGS sequence"/>
</dbReference>
<name>A0AAV5C960_ELECO</name>
<dbReference type="InterPro" id="IPR010028">
    <property type="entry name" value="Acid_phosphatase_pln"/>
</dbReference>
<gene>
    <name evidence="5" type="primary">ga11505</name>
    <name evidence="5" type="ORF">PR202_ga11505</name>
</gene>
<dbReference type="InterPro" id="IPR005519">
    <property type="entry name" value="Acid_phosphat_B-like"/>
</dbReference>
<dbReference type="Pfam" id="PF03767">
    <property type="entry name" value="Acid_phosphat_B"/>
    <property type="match status" value="1"/>
</dbReference>
<feature type="chain" id="PRO_5043966321" description="Acid phosphatase" evidence="4">
    <location>
        <begin position="28"/>
        <end position="298"/>
    </location>
</feature>
<dbReference type="InterPro" id="IPR036412">
    <property type="entry name" value="HAD-like_sf"/>
</dbReference>
<evidence type="ECO:0008006" key="7">
    <source>
        <dbReference type="Google" id="ProtNLM"/>
    </source>
</evidence>
<feature type="signal peptide" evidence="4">
    <location>
        <begin position="1"/>
        <end position="27"/>
    </location>
</feature>
<evidence type="ECO:0000256" key="2">
    <source>
        <dbReference type="ARBA" id="ARBA00023180"/>
    </source>
</evidence>
<dbReference type="GO" id="GO:0003993">
    <property type="term" value="F:acid phosphatase activity"/>
    <property type="evidence" value="ECO:0007669"/>
    <property type="project" value="InterPro"/>
</dbReference>